<organism evidence="1 2">
    <name type="scientific">Scutellospora calospora</name>
    <dbReference type="NCBI Taxonomy" id="85575"/>
    <lineage>
        <taxon>Eukaryota</taxon>
        <taxon>Fungi</taxon>
        <taxon>Fungi incertae sedis</taxon>
        <taxon>Mucoromycota</taxon>
        <taxon>Glomeromycotina</taxon>
        <taxon>Glomeromycetes</taxon>
        <taxon>Diversisporales</taxon>
        <taxon>Gigasporaceae</taxon>
        <taxon>Scutellospora</taxon>
    </lineage>
</organism>
<evidence type="ECO:0000313" key="2">
    <source>
        <dbReference type="Proteomes" id="UP000789860"/>
    </source>
</evidence>
<evidence type="ECO:0000313" key="1">
    <source>
        <dbReference type="EMBL" id="CAG8644441.1"/>
    </source>
</evidence>
<comment type="caution">
    <text evidence="1">The sequence shown here is derived from an EMBL/GenBank/DDBJ whole genome shotgun (WGS) entry which is preliminary data.</text>
</comment>
<dbReference type="Proteomes" id="UP000789860">
    <property type="component" value="Unassembled WGS sequence"/>
</dbReference>
<keyword evidence="2" id="KW-1185">Reference proteome</keyword>
<dbReference type="EMBL" id="CAJVPM010022308">
    <property type="protein sequence ID" value="CAG8644441.1"/>
    <property type="molecule type" value="Genomic_DNA"/>
</dbReference>
<feature type="non-terminal residue" evidence="1">
    <location>
        <position position="265"/>
    </location>
</feature>
<accession>A0ACA9NBN2</accession>
<proteinExistence type="predicted"/>
<reference evidence="1" key="1">
    <citation type="submission" date="2021-06" db="EMBL/GenBank/DDBJ databases">
        <authorList>
            <person name="Kallberg Y."/>
            <person name="Tangrot J."/>
            <person name="Rosling A."/>
        </authorList>
    </citation>
    <scope>NUCLEOTIDE SEQUENCE</scope>
    <source>
        <strain evidence="1">AU212A</strain>
    </source>
</reference>
<gene>
    <name evidence="1" type="ORF">SCALOS_LOCUS8442</name>
</gene>
<protein>
    <submittedName>
        <fullName evidence="1">3668_t:CDS:1</fullName>
    </submittedName>
</protein>
<name>A0ACA9NBN2_9GLOM</name>
<sequence length="265" mass="31051">MDEEYLDDMVLEPENDMVLESEDDMALEPKVDMVLEPKNVDLIEQNLMIQMLMKTLSTFIVEELQPFSIIQSRAFKRIIEGLNVQANMLGYDHLKEILINSEHKVLQNLCEYALDTKEMIGNISYLSYPYTSECLFNKITEILDNLQLKHITVSVEINDNSSLRSYEEKKLLLDKWEKIAELVKLLYSYEIILKKLLGSTYLTLSQAYKLIQKRFSELTKPIRLAAFFDLRTKDMQIFTENKKNNTISEAHMEYLELANNYYGLD</sequence>